<feature type="region of interest" description="Disordered" evidence="1">
    <location>
        <begin position="110"/>
        <end position="249"/>
    </location>
</feature>
<evidence type="ECO:0000313" key="2">
    <source>
        <dbReference type="EMBL" id="CAK0782693.1"/>
    </source>
</evidence>
<feature type="compositionally biased region" description="Polar residues" evidence="1">
    <location>
        <begin position="222"/>
        <end position="237"/>
    </location>
</feature>
<feature type="compositionally biased region" description="Polar residues" evidence="1">
    <location>
        <begin position="262"/>
        <end position="280"/>
    </location>
</feature>
<protein>
    <submittedName>
        <fullName evidence="2">Uncharacterized protein</fullName>
    </submittedName>
</protein>
<feature type="compositionally biased region" description="Polar residues" evidence="1">
    <location>
        <begin position="129"/>
        <end position="147"/>
    </location>
</feature>
<evidence type="ECO:0000313" key="3">
    <source>
        <dbReference type="Proteomes" id="UP001314263"/>
    </source>
</evidence>
<sequence>MATGKRQRDSTVIDELELPVTKRHATAGGPLKGLQKVPLFGAYYPPAQKPDSQAQQKRRQMSTDVKRAAPPRLPCPRPGTQSSASWEAPELIDNDAELLSSSGTAPLLALQQPATAAAQQSLPGRQHTAKQSTDSTLAAQGVSTAAPVSSLALPPFPSQSEQPGEQGSRAGWQLAAAPPGSGQAQDGQPANGQIALLPSKPPSVRGGDLQHAAMPSPALERLSNTALPGNTQKTQPGSLAGANPANAGLPAPAAQLLFQFNTASEASQQQSGLTFGQPAQQGIGMLAGEAPDQAPRPARRVKRTVRR</sequence>
<gene>
    <name evidence="2" type="ORF">CVIRNUC_005888</name>
</gene>
<organism evidence="2 3">
    <name type="scientific">Coccomyxa viridis</name>
    <dbReference type="NCBI Taxonomy" id="1274662"/>
    <lineage>
        <taxon>Eukaryota</taxon>
        <taxon>Viridiplantae</taxon>
        <taxon>Chlorophyta</taxon>
        <taxon>core chlorophytes</taxon>
        <taxon>Trebouxiophyceae</taxon>
        <taxon>Trebouxiophyceae incertae sedis</taxon>
        <taxon>Coccomyxaceae</taxon>
        <taxon>Coccomyxa</taxon>
    </lineage>
</organism>
<name>A0AAV1I692_9CHLO</name>
<evidence type="ECO:0000256" key="1">
    <source>
        <dbReference type="SAM" id="MobiDB-lite"/>
    </source>
</evidence>
<comment type="caution">
    <text evidence="2">The sequence shown here is derived from an EMBL/GenBank/DDBJ whole genome shotgun (WGS) entry which is preliminary data.</text>
</comment>
<feature type="region of interest" description="Disordered" evidence="1">
    <location>
        <begin position="43"/>
        <end position="98"/>
    </location>
</feature>
<proteinExistence type="predicted"/>
<accession>A0AAV1I692</accession>
<feature type="compositionally biased region" description="Polar residues" evidence="1">
    <location>
        <begin position="182"/>
        <end position="191"/>
    </location>
</feature>
<feature type="compositionally biased region" description="Basic residues" evidence="1">
    <location>
        <begin position="297"/>
        <end position="307"/>
    </location>
</feature>
<feature type="compositionally biased region" description="Low complexity" evidence="1">
    <location>
        <begin position="239"/>
        <end position="249"/>
    </location>
</feature>
<feature type="region of interest" description="Disordered" evidence="1">
    <location>
        <begin position="262"/>
        <end position="307"/>
    </location>
</feature>
<dbReference type="Proteomes" id="UP001314263">
    <property type="component" value="Unassembled WGS sequence"/>
</dbReference>
<dbReference type="AlphaFoldDB" id="A0AAV1I692"/>
<keyword evidence="3" id="KW-1185">Reference proteome</keyword>
<feature type="compositionally biased region" description="Low complexity" evidence="1">
    <location>
        <begin position="110"/>
        <end position="120"/>
    </location>
</feature>
<dbReference type="EMBL" id="CAUYUE010000007">
    <property type="protein sequence ID" value="CAK0782693.1"/>
    <property type="molecule type" value="Genomic_DNA"/>
</dbReference>
<reference evidence="2 3" key="1">
    <citation type="submission" date="2023-10" db="EMBL/GenBank/DDBJ databases">
        <authorList>
            <person name="Maclean D."/>
            <person name="Macfadyen A."/>
        </authorList>
    </citation>
    <scope>NUCLEOTIDE SEQUENCE [LARGE SCALE GENOMIC DNA]</scope>
</reference>